<dbReference type="Proteomes" id="UP000242515">
    <property type="component" value="Unassembled WGS sequence"/>
</dbReference>
<dbReference type="EMBL" id="FOGC01000011">
    <property type="protein sequence ID" value="SER11108.1"/>
    <property type="molecule type" value="Genomic_DNA"/>
</dbReference>
<dbReference type="InterPro" id="IPR041290">
    <property type="entry name" value="Tli4_C"/>
</dbReference>
<feature type="domain" description="Tle cognate immunity protein 4 C-terminal" evidence="1">
    <location>
        <begin position="15"/>
        <end position="170"/>
    </location>
</feature>
<reference evidence="3" key="1">
    <citation type="submission" date="2016-10" db="EMBL/GenBank/DDBJ databases">
        <authorList>
            <person name="Varghese N."/>
            <person name="Submissions S."/>
        </authorList>
    </citation>
    <scope>NUCLEOTIDE SEQUENCE [LARGE SCALE GENOMIC DNA]</scope>
    <source>
        <strain evidence="3">8N4</strain>
    </source>
</reference>
<evidence type="ECO:0000313" key="2">
    <source>
        <dbReference type="EMBL" id="SER11108.1"/>
    </source>
</evidence>
<dbReference type="RefSeq" id="WP_230527499.1">
    <property type="nucleotide sequence ID" value="NZ_FOGC01000011.1"/>
</dbReference>
<accession>A0A1H9LIA7</accession>
<dbReference type="STRING" id="988801.SAMN05216522_111116"/>
<dbReference type="AlphaFoldDB" id="A0A1H9LIA7"/>
<organism evidence="2 3">
    <name type="scientific">Rosenbergiella nectarea</name>
    <dbReference type="NCBI Taxonomy" id="988801"/>
    <lineage>
        <taxon>Bacteria</taxon>
        <taxon>Pseudomonadati</taxon>
        <taxon>Pseudomonadota</taxon>
        <taxon>Gammaproteobacteria</taxon>
        <taxon>Enterobacterales</taxon>
        <taxon>Erwiniaceae</taxon>
        <taxon>Rosenbergiella</taxon>
    </lineage>
</organism>
<protein>
    <recommendedName>
        <fullName evidence="1">Tle cognate immunity protein 4 C-terminal domain-containing protein</fullName>
    </recommendedName>
</protein>
<proteinExistence type="predicted"/>
<gene>
    <name evidence="2" type="ORF">SAMN05216522_111116</name>
</gene>
<evidence type="ECO:0000259" key="1">
    <source>
        <dbReference type="Pfam" id="PF18426"/>
    </source>
</evidence>
<evidence type="ECO:0000313" key="3">
    <source>
        <dbReference type="Proteomes" id="UP000242515"/>
    </source>
</evidence>
<sequence>MQSLMTRLTGRDDNEIPTKPGSCITNAFIATDLSEIEQEDISVGLRSDKLINFRLVLETDNFISEENSVLDRMGEIKNNLAKSRGYLERKGRFSVNGLKMEEFLAVGLQEEKDDPRYRFELYVNEMNSHYKTPSLLLILDNERMAPTTYRKEEIISFWDTISHTIRLRPGAY</sequence>
<name>A0A1H9LIA7_9GAMM</name>
<keyword evidence="3" id="KW-1185">Reference proteome</keyword>
<dbReference type="Pfam" id="PF18426">
    <property type="entry name" value="Tli4_C"/>
    <property type="match status" value="1"/>
</dbReference>